<proteinExistence type="predicted"/>
<reference evidence="1 2" key="1">
    <citation type="journal article" date="2009" name="Appl. Environ. Microbiol.">
        <title>Community genomic and proteomic analyses of chemoautotrophic iron-oxidizing "Leptospirillum rubarum" (Group II) and "Leptospirillum ferrodiazotrophum" (Group III) bacteria in acid mine drainage biofilms.</title>
        <authorList>
            <person name="Goltsman D.S."/>
            <person name="Denef V.J."/>
            <person name="Singer S.W."/>
            <person name="VerBerkmoes N.C."/>
            <person name="Lefsrud M."/>
            <person name="Mueller R.S."/>
            <person name="Dick G.J."/>
            <person name="Sun C.L."/>
            <person name="Wheeler K.E."/>
            <person name="Zemla A."/>
            <person name="Baker B.J."/>
            <person name="Hauser L."/>
            <person name="Land M."/>
            <person name="Shah M.B."/>
            <person name="Thelen M.P."/>
            <person name="Hettich R.L."/>
            <person name="Banfield J.F."/>
        </authorList>
    </citation>
    <scope>NUCLEOTIDE SEQUENCE [LARGE SCALE GENOMIC DNA]</scope>
</reference>
<gene>
    <name evidence="1" type="ORF">UBAL3_82700040</name>
</gene>
<dbReference type="CDD" id="cd12870">
    <property type="entry name" value="MqsA"/>
    <property type="match status" value="1"/>
</dbReference>
<evidence type="ECO:0000313" key="1">
    <source>
        <dbReference type="EMBL" id="EES52926.1"/>
    </source>
</evidence>
<keyword evidence="2" id="KW-1185">Reference proteome</keyword>
<dbReference type="EMBL" id="GG693871">
    <property type="protein sequence ID" value="EES52926.1"/>
    <property type="molecule type" value="Genomic_DNA"/>
</dbReference>
<dbReference type="Gene3D" id="3.10.20.860">
    <property type="match status" value="1"/>
</dbReference>
<dbReference type="NCBIfam" id="TIGR03831">
    <property type="entry name" value="YgiT_finger"/>
    <property type="match status" value="1"/>
</dbReference>
<organism evidence="1 2">
    <name type="scientific">Leptospirillum ferrodiazotrophum</name>
    <dbReference type="NCBI Taxonomy" id="412449"/>
    <lineage>
        <taxon>Bacteria</taxon>
        <taxon>Pseudomonadati</taxon>
        <taxon>Nitrospirota</taxon>
        <taxon>Nitrospiria</taxon>
        <taxon>Nitrospirales</taxon>
        <taxon>Nitrospiraceae</taxon>
        <taxon>Leptospirillum</taxon>
    </lineage>
</organism>
<dbReference type="Proteomes" id="UP000009374">
    <property type="component" value="Unassembled WGS sequence"/>
</dbReference>
<name>C6HWW6_9BACT</name>
<sequence>MNCRVCGGIMEPKVTDIPFKLTGRTLVIVRDLPVLQCAQCAEYVIEDPIMDKVDTLLDKVDPRLELEIVGFSTKEYHEDHIYENVVKSLQAFFIRDKDLLDKDVNERSITHKIAEYLQYQFPDLNVDCEYNRRGNHGAGKKTLSTNESVFPDIVIHKRGTKKENLVVIEAKKKGRSSGIDRDKLADYTNPNSYGYKVGLSLVFDIREKRISEISIYKGGNEEKADKKWKSLPDLVNSVLFPGQLSEEPS</sequence>
<protein>
    <submittedName>
        <fullName evidence="1">Uncharacterized protein</fullName>
    </submittedName>
</protein>
<evidence type="ECO:0000313" key="2">
    <source>
        <dbReference type="Proteomes" id="UP000009374"/>
    </source>
</evidence>
<dbReference type="InterPro" id="IPR022453">
    <property type="entry name" value="Znf_MqsA-type"/>
</dbReference>
<dbReference type="AlphaFoldDB" id="C6HWW6"/>
<accession>C6HWW6</accession>